<feature type="region of interest" description="Disordered" evidence="1">
    <location>
        <begin position="23"/>
        <end position="89"/>
    </location>
</feature>
<comment type="caution">
    <text evidence="2">The sequence shown here is derived from an EMBL/GenBank/DDBJ whole genome shotgun (WGS) entry which is preliminary data.</text>
</comment>
<gene>
    <name evidence="2" type="ORF">SKAU_G00030510</name>
</gene>
<organism evidence="2 3">
    <name type="scientific">Synaphobranchus kaupii</name>
    <name type="common">Kaup's arrowtooth eel</name>
    <dbReference type="NCBI Taxonomy" id="118154"/>
    <lineage>
        <taxon>Eukaryota</taxon>
        <taxon>Metazoa</taxon>
        <taxon>Chordata</taxon>
        <taxon>Craniata</taxon>
        <taxon>Vertebrata</taxon>
        <taxon>Euteleostomi</taxon>
        <taxon>Actinopterygii</taxon>
        <taxon>Neopterygii</taxon>
        <taxon>Teleostei</taxon>
        <taxon>Anguilliformes</taxon>
        <taxon>Synaphobranchidae</taxon>
        <taxon>Synaphobranchus</taxon>
    </lineage>
</organism>
<proteinExistence type="predicted"/>
<evidence type="ECO:0000256" key="1">
    <source>
        <dbReference type="SAM" id="MobiDB-lite"/>
    </source>
</evidence>
<protein>
    <submittedName>
        <fullName evidence="2">Uncharacterized protein</fullName>
    </submittedName>
</protein>
<sequence length="89" mass="9585">MSAKSYSTGSFCRRSVAFGDAAIGSPHDLTAPTASSQEGSHRPDRLLLLAVPQCWEPRQHNNDETDSGAEQRPGSQASHWLACGLPLKH</sequence>
<dbReference type="AlphaFoldDB" id="A0A9Q1JE20"/>
<dbReference type="EMBL" id="JAINUF010000001">
    <property type="protein sequence ID" value="KAJ8382273.1"/>
    <property type="molecule type" value="Genomic_DNA"/>
</dbReference>
<keyword evidence="3" id="KW-1185">Reference proteome</keyword>
<reference evidence="2" key="1">
    <citation type="journal article" date="2023" name="Science">
        <title>Genome structures resolve the early diversification of teleost fishes.</title>
        <authorList>
            <person name="Parey E."/>
            <person name="Louis A."/>
            <person name="Montfort J."/>
            <person name="Bouchez O."/>
            <person name="Roques C."/>
            <person name="Iampietro C."/>
            <person name="Lluch J."/>
            <person name="Castinel A."/>
            <person name="Donnadieu C."/>
            <person name="Desvignes T."/>
            <person name="Floi Bucao C."/>
            <person name="Jouanno E."/>
            <person name="Wen M."/>
            <person name="Mejri S."/>
            <person name="Dirks R."/>
            <person name="Jansen H."/>
            <person name="Henkel C."/>
            <person name="Chen W.J."/>
            <person name="Zahm M."/>
            <person name="Cabau C."/>
            <person name="Klopp C."/>
            <person name="Thompson A.W."/>
            <person name="Robinson-Rechavi M."/>
            <person name="Braasch I."/>
            <person name="Lecointre G."/>
            <person name="Bobe J."/>
            <person name="Postlethwait J.H."/>
            <person name="Berthelot C."/>
            <person name="Roest Crollius H."/>
            <person name="Guiguen Y."/>
        </authorList>
    </citation>
    <scope>NUCLEOTIDE SEQUENCE</scope>
    <source>
        <strain evidence="2">WJC10195</strain>
    </source>
</reference>
<dbReference type="Proteomes" id="UP001152622">
    <property type="component" value="Chromosome 1"/>
</dbReference>
<accession>A0A9Q1JE20</accession>
<evidence type="ECO:0000313" key="3">
    <source>
        <dbReference type="Proteomes" id="UP001152622"/>
    </source>
</evidence>
<evidence type="ECO:0000313" key="2">
    <source>
        <dbReference type="EMBL" id="KAJ8382273.1"/>
    </source>
</evidence>
<name>A0A9Q1JE20_SYNKA</name>